<name>A0A928VKB1_9CYAN</name>
<dbReference type="RefSeq" id="WP_264324734.1">
    <property type="nucleotide sequence ID" value="NZ_JADEXQ010000024.1"/>
</dbReference>
<dbReference type="EMBL" id="JADEXQ010000024">
    <property type="protein sequence ID" value="MBE9029910.1"/>
    <property type="molecule type" value="Genomic_DNA"/>
</dbReference>
<evidence type="ECO:0000313" key="8">
    <source>
        <dbReference type="Proteomes" id="UP000625316"/>
    </source>
</evidence>
<dbReference type="PANTHER" id="PTHR30482:SF10">
    <property type="entry name" value="HIGH-AFFINITY BRANCHED-CHAIN AMINO ACID TRANSPORT PROTEIN BRAE"/>
    <property type="match status" value="1"/>
</dbReference>
<dbReference type="AlphaFoldDB" id="A0A928VKB1"/>
<feature type="transmembrane region" description="Helical" evidence="6">
    <location>
        <begin position="293"/>
        <end position="316"/>
    </location>
</feature>
<feature type="transmembrane region" description="Helical" evidence="6">
    <location>
        <begin position="200"/>
        <end position="220"/>
    </location>
</feature>
<evidence type="ECO:0000256" key="1">
    <source>
        <dbReference type="ARBA" id="ARBA00004651"/>
    </source>
</evidence>
<dbReference type="InterPro" id="IPR043428">
    <property type="entry name" value="LivM-like"/>
</dbReference>
<reference evidence="7" key="1">
    <citation type="submission" date="2020-10" db="EMBL/GenBank/DDBJ databases">
        <authorList>
            <person name="Castelo-Branco R."/>
            <person name="Eusebio N."/>
            <person name="Adriana R."/>
            <person name="Vieira A."/>
            <person name="Brugerolle De Fraissinette N."/>
            <person name="Rezende De Castro R."/>
            <person name="Schneider M.P."/>
            <person name="Vasconcelos V."/>
            <person name="Leao P.N."/>
        </authorList>
    </citation>
    <scope>NUCLEOTIDE SEQUENCE</scope>
    <source>
        <strain evidence="7">LEGE 11480</strain>
    </source>
</reference>
<feature type="transmembrane region" description="Helical" evidence="6">
    <location>
        <begin position="250"/>
        <end position="273"/>
    </location>
</feature>
<keyword evidence="5 6" id="KW-0472">Membrane</keyword>
<dbReference type="GO" id="GO:0005886">
    <property type="term" value="C:plasma membrane"/>
    <property type="evidence" value="ECO:0007669"/>
    <property type="project" value="UniProtKB-SubCell"/>
</dbReference>
<keyword evidence="3 6" id="KW-0812">Transmembrane</keyword>
<comment type="subcellular location">
    <subcellularLocation>
        <location evidence="1">Cell membrane</location>
        <topology evidence="1">Multi-pass membrane protein</topology>
    </subcellularLocation>
</comment>
<dbReference type="CDD" id="cd06581">
    <property type="entry name" value="TM_PBP1_LivM_like"/>
    <property type="match status" value="1"/>
</dbReference>
<dbReference type="GO" id="GO:0015658">
    <property type="term" value="F:branched-chain amino acid transmembrane transporter activity"/>
    <property type="evidence" value="ECO:0007669"/>
    <property type="project" value="InterPro"/>
</dbReference>
<sequence>MFSPDYLVFLVTIASIYAIFSLGLNLHWGFTGLLNFGHAGFMAIGAYTAILLNLAGVPIFLAVLAGGLLAALLGLIMGISTLRLREDYLAIVTIGFSEIIRLVAVNEEWLTKGTFGIQGFKLPLETFRPTLFTRYGMVAVFTAIVGFGAWKVGRYFWKKLQSAKGLAMAFTGFWAAVLAIVGFILYGACAGSLLNFRANSAQNGLLFVSVITLAIVYVALEKLVHSPWGRVLKAIREDEEIPRALGKNIFFYKLQSLMIGGFIAGIGAVFQAWQLSNIYPTQYQTNITFTTWTIVVLGGAGSNPGILLGAAIFWAYSAITRDLGQVPLLSGLEADQIGALRIMLIGVILMVLMVSRPQGILGNKDELTLGR</sequence>
<evidence type="ECO:0000256" key="5">
    <source>
        <dbReference type="ARBA" id="ARBA00023136"/>
    </source>
</evidence>
<evidence type="ECO:0000256" key="4">
    <source>
        <dbReference type="ARBA" id="ARBA00022989"/>
    </source>
</evidence>
<organism evidence="7 8">
    <name type="scientific">Romeriopsis navalis LEGE 11480</name>
    <dbReference type="NCBI Taxonomy" id="2777977"/>
    <lineage>
        <taxon>Bacteria</taxon>
        <taxon>Bacillati</taxon>
        <taxon>Cyanobacteriota</taxon>
        <taxon>Cyanophyceae</taxon>
        <taxon>Leptolyngbyales</taxon>
        <taxon>Leptolyngbyaceae</taxon>
        <taxon>Romeriopsis</taxon>
        <taxon>Romeriopsis navalis</taxon>
    </lineage>
</organism>
<comment type="caution">
    <text evidence="7">The sequence shown here is derived from an EMBL/GenBank/DDBJ whole genome shotgun (WGS) entry which is preliminary data.</text>
</comment>
<feature type="transmembrane region" description="Helical" evidence="6">
    <location>
        <begin position="58"/>
        <end position="76"/>
    </location>
</feature>
<dbReference type="InterPro" id="IPR001851">
    <property type="entry name" value="ABC_transp_permease"/>
</dbReference>
<feature type="transmembrane region" description="Helical" evidence="6">
    <location>
        <begin position="337"/>
        <end position="355"/>
    </location>
</feature>
<evidence type="ECO:0000256" key="6">
    <source>
        <dbReference type="SAM" id="Phobius"/>
    </source>
</evidence>
<gene>
    <name evidence="7" type="ORF">IQ266_09240</name>
</gene>
<dbReference type="PANTHER" id="PTHR30482">
    <property type="entry name" value="HIGH-AFFINITY BRANCHED-CHAIN AMINO ACID TRANSPORT SYSTEM PERMEASE"/>
    <property type="match status" value="1"/>
</dbReference>
<evidence type="ECO:0000256" key="3">
    <source>
        <dbReference type="ARBA" id="ARBA00022692"/>
    </source>
</evidence>
<keyword evidence="2" id="KW-1003">Cell membrane</keyword>
<accession>A0A928VKB1</accession>
<protein>
    <submittedName>
        <fullName evidence="7">Branched-chain amino acid ABC transporter permease</fullName>
    </submittedName>
</protein>
<evidence type="ECO:0000313" key="7">
    <source>
        <dbReference type="EMBL" id="MBE9029910.1"/>
    </source>
</evidence>
<feature type="transmembrane region" description="Helical" evidence="6">
    <location>
        <begin position="132"/>
        <end position="153"/>
    </location>
</feature>
<dbReference type="Pfam" id="PF02653">
    <property type="entry name" value="BPD_transp_2"/>
    <property type="match status" value="1"/>
</dbReference>
<evidence type="ECO:0000256" key="2">
    <source>
        <dbReference type="ARBA" id="ARBA00022475"/>
    </source>
</evidence>
<keyword evidence="8" id="KW-1185">Reference proteome</keyword>
<keyword evidence="4 6" id="KW-1133">Transmembrane helix</keyword>
<feature type="transmembrane region" description="Helical" evidence="6">
    <location>
        <begin position="165"/>
        <end position="188"/>
    </location>
</feature>
<feature type="transmembrane region" description="Helical" evidence="6">
    <location>
        <begin position="6"/>
        <end position="26"/>
    </location>
</feature>
<proteinExistence type="predicted"/>
<dbReference type="Proteomes" id="UP000625316">
    <property type="component" value="Unassembled WGS sequence"/>
</dbReference>